<comment type="function">
    <text evidence="12">Catalyzes the phosphorylation of ribose at O-5 in a reaction requiring ATP and magnesium. The resulting D-ribose-5-phosphate can then be used either for sythesis of nucleotides, histidine, and tryptophan, or as a component of the pentose phosphate pathway.</text>
</comment>
<dbReference type="EC" id="2.7.1.15" evidence="2 12"/>
<dbReference type="InterPro" id="IPR002173">
    <property type="entry name" value="Carboh/pur_kinase_PfkB_CS"/>
</dbReference>
<dbReference type="EMBL" id="JBBWWT010000001">
    <property type="protein sequence ID" value="MEL1262892.1"/>
    <property type="molecule type" value="Genomic_DNA"/>
</dbReference>
<dbReference type="PRINTS" id="PR00990">
    <property type="entry name" value="RIBOKINASE"/>
</dbReference>
<keyword evidence="7 12" id="KW-0418">Kinase</keyword>
<dbReference type="Proteomes" id="UP001459204">
    <property type="component" value="Unassembled WGS sequence"/>
</dbReference>
<feature type="binding site" evidence="12">
    <location>
        <position position="240"/>
    </location>
    <ligand>
        <name>K(+)</name>
        <dbReference type="ChEBI" id="CHEBI:29103"/>
    </ligand>
</feature>
<dbReference type="InterPro" id="IPR029056">
    <property type="entry name" value="Ribokinase-like"/>
</dbReference>
<dbReference type="InterPro" id="IPR011611">
    <property type="entry name" value="PfkB_dom"/>
</dbReference>
<feature type="binding site" evidence="12">
    <location>
        <position position="238"/>
    </location>
    <ligand>
        <name>K(+)</name>
        <dbReference type="ChEBI" id="CHEBI:29103"/>
    </ligand>
</feature>
<feature type="binding site" evidence="12">
    <location>
        <begin position="243"/>
        <end position="244"/>
    </location>
    <ligand>
        <name>ATP</name>
        <dbReference type="ChEBI" id="CHEBI:30616"/>
    </ligand>
</feature>
<comment type="activity regulation">
    <text evidence="12">Activated by a monovalent cation that binds near, but not in, the active site. The most likely occupant of the site in vivo is potassium. Ion binding induces a conformational change that may alter substrate affinity.</text>
</comment>
<keyword evidence="4 12" id="KW-0808">Transferase</keyword>
<feature type="binding site" evidence="12">
    <location>
        <begin position="15"/>
        <end position="17"/>
    </location>
    <ligand>
        <name>substrate</name>
    </ligand>
</feature>
<protein>
    <recommendedName>
        <fullName evidence="3 12">Ribokinase</fullName>
        <shortName evidence="12">RK</shortName>
        <ecNumber evidence="2 12">2.7.1.15</ecNumber>
    </recommendedName>
</protein>
<dbReference type="InterPro" id="IPR002139">
    <property type="entry name" value="Ribo/fructo_kinase"/>
</dbReference>
<comment type="catalytic activity">
    <reaction evidence="12">
        <text>D-ribose + ATP = D-ribose 5-phosphate + ADP + H(+)</text>
        <dbReference type="Rhea" id="RHEA:13697"/>
        <dbReference type="ChEBI" id="CHEBI:15378"/>
        <dbReference type="ChEBI" id="CHEBI:30616"/>
        <dbReference type="ChEBI" id="CHEBI:47013"/>
        <dbReference type="ChEBI" id="CHEBI:78346"/>
        <dbReference type="ChEBI" id="CHEBI:456216"/>
        <dbReference type="EC" id="2.7.1.15"/>
    </reaction>
</comment>
<evidence type="ECO:0000256" key="5">
    <source>
        <dbReference type="ARBA" id="ARBA00022723"/>
    </source>
</evidence>
<sequence>MSTLTGGVLVAGSANLDFVVRAHHVPAPGETVLGRDFATFPGGKGANQAVACARAGGAETRMLLALGDDAHAAVLERSLLDSGVQPIIVRTPGVATGTAFICLSDDAENAITVAPGANALLKSRHLPALRGTRHLLLQLETPLETVAAYARTARAAGVRVVLNAAPAQALQAALLADVDVLVVNEGELATLAGAGSVAEQVARMAVPCVVVTLGARGCLARRGGEIHVQPAFAVDAVDTTGAGDTFCGALTARLAQGTPLAEALRFASAASALACTRLGAQSSVPARAEVEALLAASPEESSPHGRDALAIHCGLS</sequence>
<dbReference type="InterPro" id="IPR011877">
    <property type="entry name" value="Ribokinase"/>
</dbReference>
<comment type="subunit">
    <text evidence="12">Homodimer.</text>
</comment>
<keyword evidence="15" id="KW-1185">Reference proteome</keyword>
<evidence type="ECO:0000256" key="11">
    <source>
        <dbReference type="ARBA" id="ARBA00023277"/>
    </source>
</evidence>
<dbReference type="HAMAP" id="MF_01987">
    <property type="entry name" value="Ribokinase"/>
    <property type="match status" value="1"/>
</dbReference>
<keyword evidence="10 12" id="KW-0630">Potassium</keyword>
<evidence type="ECO:0000313" key="15">
    <source>
        <dbReference type="Proteomes" id="UP001459204"/>
    </source>
</evidence>
<dbReference type="Gene3D" id="3.40.1190.20">
    <property type="match status" value="1"/>
</dbReference>
<accession>A0ABU9IWW4</accession>
<keyword evidence="8 12" id="KW-0067">ATP-binding</keyword>
<evidence type="ECO:0000256" key="9">
    <source>
        <dbReference type="ARBA" id="ARBA00022842"/>
    </source>
</evidence>
<evidence type="ECO:0000256" key="6">
    <source>
        <dbReference type="ARBA" id="ARBA00022741"/>
    </source>
</evidence>
<comment type="caution">
    <text evidence="12">Lacks conserved residue(s) required for the propagation of feature annotation.</text>
</comment>
<dbReference type="GO" id="GO:0004747">
    <property type="term" value="F:ribokinase activity"/>
    <property type="evidence" value="ECO:0007669"/>
    <property type="project" value="UniProtKB-EC"/>
</dbReference>
<feature type="binding site" evidence="12">
    <location>
        <begin position="212"/>
        <end position="217"/>
    </location>
    <ligand>
        <name>ATP</name>
        <dbReference type="ChEBI" id="CHEBI:30616"/>
    </ligand>
</feature>
<dbReference type="RefSeq" id="WP_341724092.1">
    <property type="nucleotide sequence ID" value="NZ_JBBWWT010000001.1"/>
</dbReference>
<feature type="binding site" evidence="12">
    <location>
        <position position="277"/>
    </location>
    <ligand>
        <name>K(+)</name>
        <dbReference type="ChEBI" id="CHEBI:29103"/>
    </ligand>
</feature>
<keyword evidence="5 12" id="KW-0479">Metal-binding</keyword>
<feature type="active site" description="Proton acceptor" evidence="12">
    <location>
        <position position="244"/>
    </location>
</feature>
<evidence type="ECO:0000256" key="1">
    <source>
        <dbReference type="ARBA" id="ARBA00005380"/>
    </source>
</evidence>
<comment type="pathway">
    <text evidence="12">Carbohydrate metabolism; D-ribose degradation; D-ribose 5-phosphate from beta-D-ribopyranose: step 2/2.</text>
</comment>
<dbReference type="Pfam" id="PF00294">
    <property type="entry name" value="PfkB"/>
    <property type="match status" value="1"/>
</dbReference>
<evidence type="ECO:0000256" key="8">
    <source>
        <dbReference type="ARBA" id="ARBA00022840"/>
    </source>
</evidence>
<evidence type="ECO:0000256" key="2">
    <source>
        <dbReference type="ARBA" id="ARBA00012035"/>
    </source>
</evidence>
<feature type="binding site" evidence="12">
    <location>
        <position position="279"/>
    </location>
    <ligand>
        <name>K(+)</name>
        <dbReference type="ChEBI" id="CHEBI:29103"/>
    </ligand>
</feature>
<dbReference type="SUPFAM" id="SSF53613">
    <property type="entry name" value="Ribokinase-like"/>
    <property type="match status" value="1"/>
</dbReference>
<proteinExistence type="inferred from homology"/>
<reference evidence="14 15" key="1">
    <citation type="submission" date="2024-04" db="EMBL/GenBank/DDBJ databases">
        <title>Draft genome sequence of Pseudoxanthomonas putridarboris WD12.</title>
        <authorList>
            <person name="Oh J."/>
        </authorList>
    </citation>
    <scope>NUCLEOTIDE SEQUENCE [LARGE SCALE GENOMIC DNA]</scope>
    <source>
        <strain evidence="14 15">WD12</strain>
    </source>
</reference>
<feature type="binding site" evidence="12">
    <location>
        <position position="140"/>
    </location>
    <ligand>
        <name>substrate</name>
    </ligand>
</feature>
<keyword evidence="6 12" id="KW-0547">Nucleotide-binding</keyword>
<evidence type="ECO:0000259" key="13">
    <source>
        <dbReference type="Pfam" id="PF00294"/>
    </source>
</evidence>
<feature type="binding site" evidence="12">
    <location>
        <position position="244"/>
    </location>
    <ligand>
        <name>substrate</name>
    </ligand>
</feature>
<keyword evidence="9 12" id="KW-0460">Magnesium</keyword>
<feature type="binding site" evidence="12">
    <location>
        <position position="184"/>
    </location>
    <ligand>
        <name>ATP</name>
        <dbReference type="ChEBI" id="CHEBI:30616"/>
    </ligand>
</feature>
<dbReference type="PANTHER" id="PTHR10584:SF166">
    <property type="entry name" value="RIBOKINASE"/>
    <property type="match status" value="1"/>
</dbReference>
<feature type="binding site" evidence="12">
    <location>
        <position position="283"/>
    </location>
    <ligand>
        <name>K(+)</name>
        <dbReference type="ChEBI" id="CHEBI:29103"/>
    </ligand>
</feature>
<organism evidence="14 15">
    <name type="scientific">Pseudoxanthomonas putridarboris</name>
    <dbReference type="NCBI Taxonomy" id="752605"/>
    <lineage>
        <taxon>Bacteria</taxon>
        <taxon>Pseudomonadati</taxon>
        <taxon>Pseudomonadota</taxon>
        <taxon>Gammaproteobacteria</taxon>
        <taxon>Lysobacterales</taxon>
        <taxon>Lysobacteraceae</taxon>
        <taxon>Pseudoxanthomonas</taxon>
    </lineage>
</organism>
<evidence type="ECO:0000256" key="3">
    <source>
        <dbReference type="ARBA" id="ARBA00016943"/>
    </source>
</evidence>
<comment type="similarity">
    <text evidence="12">Belongs to the carbohydrate kinase PfkB family. Ribokinase subfamily.</text>
</comment>
<gene>
    <name evidence="12" type="primary">rbsK</name>
    <name evidence="14" type="ORF">AAD027_00700</name>
</gene>
<feature type="binding site" evidence="12">
    <location>
        <begin position="43"/>
        <end position="47"/>
    </location>
    <ligand>
        <name>substrate</name>
    </ligand>
</feature>
<evidence type="ECO:0000256" key="12">
    <source>
        <dbReference type="HAMAP-Rule" id="MF_01987"/>
    </source>
</evidence>
<evidence type="ECO:0000256" key="7">
    <source>
        <dbReference type="ARBA" id="ARBA00022777"/>
    </source>
</evidence>
<comment type="caution">
    <text evidence="14">The sequence shown here is derived from an EMBL/GenBank/DDBJ whole genome shotgun (WGS) entry which is preliminary data.</text>
</comment>
<keyword evidence="12" id="KW-0963">Cytoplasm</keyword>
<keyword evidence="11 12" id="KW-0119">Carbohydrate metabolism</keyword>
<feature type="binding site" evidence="12">
    <location>
        <position position="274"/>
    </location>
    <ligand>
        <name>K(+)</name>
        <dbReference type="ChEBI" id="CHEBI:29103"/>
    </ligand>
</feature>
<dbReference type="PROSITE" id="PS00584">
    <property type="entry name" value="PFKB_KINASES_2"/>
    <property type="match status" value="1"/>
</dbReference>
<comment type="similarity">
    <text evidence="1">Belongs to the carbohydrate kinase pfkB family.</text>
</comment>
<dbReference type="PANTHER" id="PTHR10584">
    <property type="entry name" value="SUGAR KINASE"/>
    <property type="match status" value="1"/>
</dbReference>
<name>A0ABU9IWW4_9GAMM</name>
<evidence type="ECO:0000256" key="4">
    <source>
        <dbReference type="ARBA" id="ARBA00022679"/>
    </source>
</evidence>
<feature type="domain" description="Carbohydrate kinase PfkB" evidence="13">
    <location>
        <begin position="8"/>
        <end position="286"/>
    </location>
</feature>
<evidence type="ECO:0000313" key="14">
    <source>
        <dbReference type="EMBL" id="MEL1262892.1"/>
    </source>
</evidence>
<comment type="cofactor">
    <cofactor evidence="12">
        <name>Mg(2+)</name>
        <dbReference type="ChEBI" id="CHEBI:18420"/>
    </cofactor>
    <text evidence="12">Requires a divalent cation, most likely magnesium in vivo, as an electrophilic catalyst to aid phosphoryl group transfer. It is the chelate of the metal and the nucleotide that is the actual substrate.</text>
</comment>
<dbReference type="CDD" id="cd01174">
    <property type="entry name" value="ribokinase"/>
    <property type="match status" value="1"/>
</dbReference>
<comment type="subcellular location">
    <subcellularLocation>
        <location evidence="12">Cytoplasm</location>
    </subcellularLocation>
</comment>
<evidence type="ECO:0000256" key="10">
    <source>
        <dbReference type="ARBA" id="ARBA00022958"/>
    </source>
</evidence>